<dbReference type="PROSITE" id="PS51257">
    <property type="entry name" value="PROKAR_LIPOPROTEIN"/>
    <property type="match status" value="1"/>
</dbReference>
<sequence>MRKKLRYSVKQWLIVILSSLVTYGCFQEDLEHWLNKETYQFRGTYENQYNADLIAFEEAKVSIHSEGRSMVVPFQVDGNFIYIQVRQSSKEHREDIVMRIHGEGEVLTCNACAKYHLSNIWVRVNPEVPAK</sequence>
<evidence type="ECO:0000313" key="3">
    <source>
        <dbReference type="Proteomes" id="UP000196125"/>
    </source>
</evidence>
<dbReference type="RefSeq" id="WP_087481753.1">
    <property type="nucleotide sequence ID" value="NZ_AP024884.1"/>
</dbReference>
<evidence type="ECO:0000313" key="4">
    <source>
        <dbReference type="Proteomes" id="UP001283366"/>
    </source>
</evidence>
<proteinExistence type="predicted"/>
<dbReference type="EMBL" id="FXXI01000006">
    <property type="protein sequence ID" value="SMS01722.1"/>
    <property type="molecule type" value="Genomic_DNA"/>
</dbReference>
<name>A0A1Y6IYZ9_9VIBR</name>
<evidence type="ECO:0000313" key="1">
    <source>
        <dbReference type="EMBL" id="MDW6004958.1"/>
    </source>
</evidence>
<reference evidence="2 3" key="1">
    <citation type="submission" date="2017-05" db="EMBL/GenBank/DDBJ databases">
        <authorList>
            <person name="Song R."/>
            <person name="Chenine A.L."/>
            <person name="Ruprecht R.M."/>
        </authorList>
    </citation>
    <scope>NUCLEOTIDE SEQUENCE [LARGE SCALE GENOMIC DNA]</scope>
    <source>
        <strain evidence="2 3">CECT 7927</strain>
    </source>
</reference>
<accession>A0A1Y6IYZ9</accession>
<organism evidence="2 3">
    <name type="scientific">Vibrio mangrovi</name>
    <dbReference type="NCBI Taxonomy" id="474394"/>
    <lineage>
        <taxon>Bacteria</taxon>
        <taxon>Pseudomonadati</taxon>
        <taxon>Pseudomonadota</taxon>
        <taxon>Gammaproteobacteria</taxon>
        <taxon>Vibrionales</taxon>
        <taxon>Vibrionaceae</taxon>
        <taxon>Vibrio</taxon>
    </lineage>
</organism>
<evidence type="ECO:0008006" key="5">
    <source>
        <dbReference type="Google" id="ProtNLM"/>
    </source>
</evidence>
<evidence type="ECO:0000313" key="2">
    <source>
        <dbReference type="EMBL" id="SMS01722.1"/>
    </source>
</evidence>
<keyword evidence="4" id="KW-1185">Reference proteome</keyword>
<dbReference type="Proteomes" id="UP001283366">
    <property type="component" value="Unassembled WGS sequence"/>
</dbReference>
<dbReference type="OrthoDB" id="5900690at2"/>
<dbReference type="AlphaFoldDB" id="A0A1Y6IYZ9"/>
<reference evidence="1 4" key="2">
    <citation type="submission" date="2023-11" db="EMBL/GenBank/DDBJ databases">
        <title>Plant-associative lifestyle of Vibrio porteresiae and its evolutionary dynamics.</title>
        <authorList>
            <person name="Rameshkumar N."/>
            <person name="Kirti K."/>
        </authorList>
    </citation>
    <scope>NUCLEOTIDE SEQUENCE [LARGE SCALE GENOMIC DNA]</scope>
    <source>
        <strain evidence="1 4">MSSRF38</strain>
    </source>
</reference>
<dbReference type="Proteomes" id="UP000196125">
    <property type="component" value="Unassembled WGS sequence"/>
</dbReference>
<dbReference type="EMBL" id="JAWRCO010000002">
    <property type="protein sequence ID" value="MDW6004958.1"/>
    <property type="molecule type" value="Genomic_DNA"/>
</dbReference>
<protein>
    <recommendedName>
        <fullName evidence="5">Lipoprotein</fullName>
    </recommendedName>
</protein>
<gene>
    <name evidence="1" type="ORF">SBX37_19030</name>
    <name evidence="2" type="ORF">VIM7927_03027</name>
</gene>